<name>A0A8S9UR94_PHYIN</name>
<evidence type="ECO:0000313" key="3">
    <source>
        <dbReference type="Proteomes" id="UP000704712"/>
    </source>
</evidence>
<feature type="compositionally biased region" description="Basic and acidic residues" evidence="1">
    <location>
        <begin position="813"/>
        <end position="831"/>
    </location>
</feature>
<dbReference type="AlphaFoldDB" id="A0A8S9UR94"/>
<feature type="compositionally biased region" description="Basic residues" evidence="1">
    <location>
        <begin position="781"/>
        <end position="799"/>
    </location>
</feature>
<sequence length="843" mass="94687">MNTCEVQDVAKLRAADHICIWDTSRWPFRYTHHGVVFTAGESTDEISIAHVWSRKTGLRASQADSKFQLTSLTEFLNGRPLPDMRRVQYNSSLVAEASSLLGEVHRTHADAPPVVLARCRFLLGLGQGHFSILSLNCEHVALWCTTGVGWSKQLLSRTETKVPFLTSSAKSAQALERLQFHLLGIQEMAKQRNKKLEDLAGKKVYLRLKDTGKFAKRFGDELYLVQDDPSEKDWAFRQRPTALRLGARVQAYNCVRVEFEDYEKPGDVLYASSSGLRLTRRRKMQFKRWFQFELGWDGELQSLRHRRWFVGAQTRDGLLRPFISRDKAATFEIVDADEMDAKSPVNEPSSSDSEDNSFPTAPIIKRAESAPELEMLIAGMFGAVKASDYEDNEDDICGWGAVDFDDELLDGRERKAVSNIVSRSPQKKLTSFNFGTVLCALHQPQRKLQPSQGGEPLSESQAVNLHSKNQNEPPVLRKFKRKQLHEARELQRHQNSTPSPRMTSIQEENAAIAAFGRQRRMRVAAAAMAANVARKPGVASVVSAAFDDEYDGGREEFEISQRRRPDELMIPSSAPHNKAVNLPHVEERLTAPARPSAVARKTHAIVPLPVLSISSDSGGKETRLADQDPIIVRPKRRHHKKKNSLLPWESNFPPIQNSSSKRNTSSLDASTCCEPTPFTRASRAPVDPKQIRDTTVRAKELLSSFHAVSTESGSTTSLTTCSGASTASGGKQSNKKDLREEDKSEEDDDESWTRGYDDPDVIAKSTTGLIQALSTFAAGNGRKHSTLLKGGKDKKRRAKLQQQQTQLRRHPRFDKSSRVHVVEKPKEADRSVRRRKHYKIRNK</sequence>
<evidence type="ECO:0000313" key="2">
    <source>
        <dbReference type="EMBL" id="KAF4140798.1"/>
    </source>
</evidence>
<dbReference type="EMBL" id="JAACNO010001409">
    <property type="protein sequence ID" value="KAF4140798.1"/>
    <property type="molecule type" value="Genomic_DNA"/>
</dbReference>
<feature type="region of interest" description="Disordered" evidence="1">
    <location>
        <begin position="775"/>
        <end position="843"/>
    </location>
</feature>
<feature type="region of interest" description="Disordered" evidence="1">
    <location>
        <begin position="615"/>
        <end position="691"/>
    </location>
</feature>
<feature type="compositionally biased region" description="Basic residues" evidence="1">
    <location>
        <begin position="633"/>
        <end position="643"/>
    </location>
</feature>
<dbReference type="GO" id="GO:0016746">
    <property type="term" value="F:acyltransferase activity"/>
    <property type="evidence" value="ECO:0007669"/>
    <property type="project" value="UniProtKB-KW"/>
</dbReference>
<feature type="compositionally biased region" description="Low complexity" evidence="1">
    <location>
        <begin position="709"/>
        <end position="730"/>
    </location>
</feature>
<dbReference type="Proteomes" id="UP000704712">
    <property type="component" value="Unassembled WGS sequence"/>
</dbReference>
<organism evidence="2 3">
    <name type="scientific">Phytophthora infestans</name>
    <name type="common">Potato late blight agent</name>
    <name type="synonym">Botrytis infestans</name>
    <dbReference type="NCBI Taxonomy" id="4787"/>
    <lineage>
        <taxon>Eukaryota</taxon>
        <taxon>Sar</taxon>
        <taxon>Stramenopiles</taxon>
        <taxon>Oomycota</taxon>
        <taxon>Peronosporomycetes</taxon>
        <taxon>Peronosporales</taxon>
        <taxon>Peronosporaceae</taxon>
        <taxon>Phytophthora</taxon>
    </lineage>
</organism>
<accession>A0A8S9UR94</accession>
<comment type="caution">
    <text evidence="2">The sequence shown here is derived from an EMBL/GenBank/DDBJ whole genome shotgun (WGS) entry which is preliminary data.</text>
</comment>
<dbReference type="Gene3D" id="3.90.1720.10">
    <property type="entry name" value="endopeptidase domain like (from Nostoc punctiforme)"/>
    <property type="match status" value="1"/>
</dbReference>
<feature type="compositionally biased region" description="Polar residues" evidence="1">
    <location>
        <begin position="446"/>
        <end position="472"/>
    </location>
</feature>
<dbReference type="PANTHER" id="PTHR46137:SF3">
    <property type="entry name" value="OS05G0310600 PROTEIN"/>
    <property type="match status" value="1"/>
</dbReference>
<proteinExistence type="predicted"/>
<feature type="region of interest" description="Disordered" evidence="1">
    <location>
        <begin position="708"/>
        <end position="761"/>
    </location>
</feature>
<feature type="compositionally biased region" description="Basic residues" evidence="1">
    <location>
        <begin position="832"/>
        <end position="843"/>
    </location>
</feature>
<keyword evidence="2" id="KW-0012">Acyltransferase</keyword>
<reference evidence="2" key="1">
    <citation type="submission" date="2020-03" db="EMBL/GenBank/DDBJ databases">
        <title>Hybrid Assembly of Korean Phytophthora infestans isolates.</title>
        <authorList>
            <person name="Prokchorchik M."/>
            <person name="Lee Y."/>
            <person name="Seo J."/>
            <person name="Cho J.-H."/>
            <person name="Park Y.-E."/>
            <person name="Jang D.-C."/>
            <person name="Im J.-S."/>
            <person name="Choi J.-G."/>
            <person name="Park H.-J."/>
            <person name="Lee G.-B."/>
            <person name="Lee Y.-G."/>
            <person name="Hong S.-Y."/>
            <person name="Cho K."/>
            <person name="Sohn K.H."/>
        </authorList>
    </citation>
    <scope>NUCLEOTIDE SEQUENCE</scope>
    <source>
        <strain evidence="2">KR_2_A2</strain>
    </source>
</reference>
<feature type="region of interest" description="Disordered" evidence="1">
    <location>
        <begin position="445"/>
        <end position="476"/>
    </location>
</feature>
<evidence type="ECO:0000256" key="1">
    <source>
        <dbReference type="SAM" id="MobiDB-lite"/>
    </source>
</evidence>
<keyword evidence="2" id="KW-0808">Transferase</keyword>
<gene>
    <name evidence="2" type="ORF">GN958_ATG10017</name>
</gene>
<protein>
    <submittedName>
        <fullName evidence="2">Lecithin retinol acyltransferase domain-containing protein</fullName>
    </submittedName>
</protein>
<feature type="region of interest" description="Disordered" evidence="1">
    <location>
        <begin position="339"/>
        <end position="360"/>
    </location>
</feature>
<dbReference type="PANTHER" id="PTHR46137">
    <property type="entry name" value="OS05G0310600 PROTEIN"/>
    <property type="match status" value="1"/>
</dbReference>
<feature type="compositionally biased region" description="Polar residues" evidence="1">
    <location>
        <begin position="653"/>
        <end position="669"/>
    </location>
</feature>